<dbReference type="EMBL" id="CAJOBH010050573">
    <property type="protein sequence ID" value="CAF4377216.1"/>
    <property type="molecule type" value="Genomic_DNA"/>
</dbReference>
<sequence>MVDRCLSKFRYITVQTNDGEYVSERRHTLLQHIIEHRNNSIPERVHLRSIIIEHLMMLIEKLPPSDKTRFVDWRLDILTNAI</sequence>
<reference evidence="1" key="1">
    <citation type="submission" date="2021-02" db="EMBL/GenBank/DDBJ databases">
        <authorList>
            <person name="Nowell W R."/>
        </authorList>
    </citation>
    <scope>NUCLEOTIDE SEQUENCE</scope>
</reference>
<accession>A0A8S2VC73</accession>
<name>A0A8S2VC73_9BILA</name>
<gene>
    <name evidence="1" type="ORF">BYL167_LOCUS30581</name>
</gene>
<feature type="non-terminal residue" evidence="1">
    <location>
        <position position="82"/>
    </location>
</feature>
<proteinExistence type="predicted"/>
<protein>
    <submittedName>
        <fullName evidence="1">Uncharacterized protein</fullName>
    </submittedName>
</protein>
<organism evidence="1 2">
    <name type="scientific">Rotaria magnacalcarata</name>
    <dbReference type="NCBI Taxonomy" id="392030"/>
    <lineage>
        <taxon>Eukaryota</taxon>
        <taxon>Metazoa</taxon>
        <taxon>Spiralia</taxon>
        <taxon>Gnathifera</taxon>
        <taxon>Rotifera</taxon>
        <taxon>Eurotatoria</taxon>
        <taxon>Bdelloidea</taxon>
        <taxon>Philodinida</taxon>
        <taxon>Philodinidae</taxon>
        <taxon>Rotaria</taxon>
    </lineage>
</organism>
<evidence type="ECO:0000313" key="1">
    <source>
        <dbReference type="EMBL" id="CAF4377216.1"/>
    </source>
</evidence>
<dbReference type="AlphaFoldDB" id="A0A8S2VC73"/>
<comment type="caution">
    <text evidence="1">The sequence shown here is derived from an EMBL/GenBank/DDBJ whole genome shotgun (WGS) entry which is preliminary data.</text>
</comment>
<evidence type="ECO:0000313" key="2">
    <source>
        <dbReference type="Proteomes" id="UP000681967"/>
    </source>
</evidence>
<dbReference type="Proteomes" id="UP000681967">
    <property type="component" value="Unassembled WGS sequence"/>
</dbReference>